<reference evidence="1" key="1">
    <citation type="submission" date="2024-06" db="EMBL/GenBank/DDBJ databases">
        <authorList>
            <person name="Hatch R.X."/>
            <person name="Arellano O.M."/>
            <person name="Sasaoka A.N."/>
            <person name="Stewart A.S."/>
            <person name="Velarde E.T."/>
            <person name="Garcia Costas A.M."/>
            <person name="Furlong K.P."/>
            <person name="Rudner A.D."/>
            <person name="Beyer A.R."/>
            <person name="Chong R.A."/>
            <person name="Edgington N.P."/>
            <person name="Freise A.C."/>
            <person name="Gibb B.P."/>
            <person name="Klyczek K.K."/>
            <person name="Swerdlow S.J."/>
            <person name="Garlena R.A."/>
            <person name="Russell D.A."/>
            <person name="Jacobs-Sera D."/>
            <person name="Hatfull G.F."/>
        </authorList>
    </citation>
    <scope>NUCLEOTIDE SEQUENCE</scope>
</reference>
<protein>
    <submittedName>
        <fullName evidence="1">Uncharacterized protein</fullName>
    </submittedName>
</protein>
<organism evidence="1 2">
    <name type="scientific">Arthrobacter phage VResidence</name>
    <dbReference type="NCBI Taxonomy" id="2927294"/>
    <lineage>
        <taxon>Viruses</taxon>
        <taxon>Duplodnaviria</taxon>
        <taxon>Heunggongvirae</taxon>
        <taxon>Uroviricota</taxon>
        <taxon>Caudoviricetes</taxon>
        <taxon>Casidaviridae</taxon>
        <taxon>Manhattanvirus</taxon>
        <taxon>Manhattanvirus vresidence</taxon>
    </lineage>
</organism>
<keyword evidence="2" id="KW-1185">Reference proteome</keyword>
<dbReference type="EMBL" id="OP434455">
    <property type="protein sequence ID" value="UYL87667.1"/>
    <property type="molecule type" value="Genomic_DNA"/>
</dbReference>
<gene>
    <name evidence="1" type="primary">63</name>
    <name evidence="1" type="ORF">SEA_VRESIDENCE_63</name>
</gene>
<accession>A0A9X9K4P4</accession>
<dbReference type="Proteomes" id="UP001164923">
    <property type="component" value="Segment"/>
</dbReference>
<evidence type="ECO:0000313" key="1">
    <source>
        <dbReference type="EMBL" id="UYL87667.1"/>
    </source>
</evidence>
<proteinExistence type="predicted"/>
<sequence length="56" mass="5898">MPRNEAIRIMLDAISWKVSGAGYGADSELAIEAEGHAALQALGVTTEEIEEALRAA</sequence>
<evidence type="ECO:0000313" key="2">
    <source>
        <dbReference type="Proteomes" id="UP001164923"/>
    </source>
</evidence>
<name>A0A9X9K4P4_9CAUD</name>